<reference evidence="1" key="1">
    <citation type="submission" date="2022-08" db="EMBL/GenBank/DDBJ databases">
        <title>Genome Sequence of Fusarium decemcellulare.</title>
        <authorList>
            <person name="Buettner E."/>
        </authorList>
    </citation>
    <scope>NUCLEOTIDE SEQUENCE</scope>
    <source>
        <strain evidence="1">Babe19</strain>
    </source>
</reference>
<evidence type="ECO:0000313" key="1">
    <source>
        <dbReference type="EMBL" id="KAJ3537887.1"/>
    </source>
</evidence>
<evidence type="ECO:0000313" key="2">
    <source>
        <dbReference type="Proteomes" id="UP001148629"/>
    </source>
</evidence>
<organism evidence="1 2">
    <name type="scientific">Fusarium decemcellulare</name>
    <dbReference type="NCBI Taxonomy" id="57161"/>
    <lineage>
        <taxon>Eukaryota</taxon>
        <taxon>Fungi</taxon>
        <taxon>Dikarya</taxon>
        <taxon>Ascomycota</taxon>
        <taxon>Pezizomycotina</taxon>
        <taxon>Sordariomycetes</taxon>
        <taxon>Hypocreomycetidae</taxon>
        <taxon>Hypocreales</taxon>
        <taxon>Nectriaceae</taxon>
        <taxon>Fusarium</taxon>
        <taxon>Fusarium decemcellulare species complex</taxon>
    </lineage>
</organism>
<dbReference type="EMBL" id="JANRMS010000554">
    <property type="protein sequence ID" value="KAJ3537887.1"/>
    <property type="molecule type" value="Genomic_DNA"/>
</dbReference>
<name>A0ACC1SED7_9HYPO</name>
<dbReference type="Proteomes" id="UP001148629">
    <property type="component" value="Unassembled WGS sequence"/>
</dbReference>
<keyword evidence="2" id="KW-1185">Reference proteome</keyword>
<protein>
    <submittedName>
        <fullName evidence="1">Uncharacterized protein</fullName>
    </submittedName>
</protein>
<sequence>MPSSLFKNEVSKLAKLSNVQGGLPPIMRGLPVLAIMAGEVVAKATDGRNVIEERILGADEVVALASPKQVTKPSVEWMRPGVRMMCQKCDQGKSPSSTGFRVDVVQRKIGVDEDSVAAKGLVGR</sequence>
<accession>A0ACC1SED7</accession>
<comment type="caution">
    <text evidence="1">The sequence shown here is derived from an EMBL/GenBank/DDBJ whole genome shotgun (WGS) entry which is preliminary data.</text>
</comment>
<gene>
    <name evidence="1" type="ORF">NM208_g6143</name>
</gene>
<proteinExistence type="predicted"/>